<name>A0AAW1WWU4_RUBAR</name>
<reference evidence="2 3" key="1">
    <citation type="journal article" date="2023" name="G3 (Bethesda)">
        <title>A chromosome-length genome assembly and annotation of blackberry (Rubus argutus, cv. 'Hillquist').</title>
        <authorList>
            <person name="Bruna T."/>
            <person name="Aryal R."/>
            <person name="Dudchenko O."/>
            <person name="Sargent D.J."/>
            <person name="Mead D."/>
            <person name="Buti M."/>
            <person name="Cavallini A."/>
            <person name="Hytonen T."/>
            <person name="Andres J."/>
            <person name="Pham M."/>
            <person name="Weisz D."/>
            <person name="Mascagni F."/>
            <person name="Usai G."/>
            <person name="Natali L."/>
            <person name="Bassil N."/>
            <person name="Fernandez G.E."/>
            <person name="Lomsadze A."/>
            <person name="Armour M."/>
            <person name="Olukolu B."/>
            <person name="Poorten T."/>
            <person name="Britton C."/>
            <person name="Davik J."/>
            <person name="Ashrafi H."/>
            <person name="Aiden E.L."/>
            <person name="Borodovsky M."/>
            <person name="Worthington M."/>
        </authorList>
    </citation>
    <scope>NUCLEOTIDE SEQUENCE [LARGE SCALE GENOMIC DNA]</scope>
    <source>
        <strain evidence="2">PI 553951</strain>
    </source>
</reference>
<dbReference type="PANTHER" id="PTHR46162">
    <property type="entry name" value="TRAF-LIKE FAMILY PROTEIN"/>
    <property type="match status" value="1"/>
</dbReference>
<dbReference type="AlphaFoldDB" id="A0AAW1WWU4"/>
<dbReference type="SUPFAM" id="SSF49599">
    <property type="entry name" value="TRAF domain-like"/>
    <property type="match status" value="1"/>
</dbReference>
<accession>A0AAW1WWU4</accession>
<dbReference type="Gene3D" id="2.60.210.10">
    <property type="entry name" value="Apoptosis, Tumor Necrosis Factor Receptor Associated Protein 2, Chain A"/>
    <property type="match status" value="1"/>
</dbReference>
<organism evidence="2 3">
    <name type="scientific">Rubus argutus</name>
    <name type="common">Southern blackberry</name>
    <dbReference type="NCBI Taxonomy" id="59490"/>
    <lineage>
        <taxon>Eukaryota</taxon>
        <taxon>Viridiplantae</taxon>
        <taxon>Streptophyta</taxon>
        <taxon>Embryophyta</taxon>
        <taxon>Tracheophyta</taxon>
        <taxon>Spermatophyta</taxon>
        <taxon>Magnoliopsida</taxon>
        <taxon>eudicotyledons</taxon>
        <taxon>Gunneridae</taxon>
        <taxon>Pentapetalae</taxon>
        <taxon>rosids</taxon>
        <taxon>fabids</taxon>
        <taxon>Rosales</taxon>
        <taxon>Rosaceae</taxon>
        <taxon>Rosoideae</taxon>
        <taxon>Rosoideae incertae sedis</taxon>
        <taxon>Rubus</taxon>
    </lineage>
</organism>
<feature type="domain" description="MATH" evidence="1">
    <location>
        <begin position="21"/>
        <end position="160"/>
    </location>
</feature>
<gene>
    <name evidence="2" type="ORF">M0R45_025038</name>
</gene>
<evidence type="ECO:0000313" key="2">
    <source>
        <dbReference type="EMBL" id="KAK9927872.1"/>
    </source>
</evidence>
<comment type="caution">
    <text evidence="2">The sequence shown here is derived from an EMBL/GenBank/DDBJ whole genome shotgun (WGS) entry which is preliminary data.</text>
</comment>
<dbReference type="InterPro" id="IPR008974">
    <property type="entry name" value="TRAF-like"/>
</dbReference>
<dbReference type="SMART" id="SM00061">
    <property type="entry name" value="MATH"/>
    <property type="match status" value="1"/>
</dbReference>
<sequence length="237" mass="27119">MASLDIDCNGLVKRSETKKPPKHHTLTIDSFSSLKSEDRYESGEFDVEGYKWKLVLFPTGNKKRNVTDHISLYLELGGQKPIEPEWTVTVDYKFFLLNQQKEKKTYLVLEYVNKKEKKYCFYRTIVGGLAGFDRFISLEDFSDAFNGYLNDDTCQLEQSFLQALRYLQRLLYALWIKSMAIIILSRVNTGLIPRSGIGGFAKLITQEANARFLKNDTCIVEAEITIRGISMPGISSP</sequence>
<protein>
    <recommendedName>
        <fullName evidence="1">MATH domain-containing protein</fullName>
    </recommendedName>
</protein>
<dbReference type="Pfam" id="PF22486">
    <property type="entry name" value="MATH_2"/>
    <property type="match status" value="1"/>
</dbReference>
<dbReference type="InterPro" id="IPR002083">
    <property type="entry name" value="MATH/TRAF_dom"/>
</dbReference>
<proteinExistence type="predicted"/>
<dbReference type="Proteomes" id="UP001457282">
    <property type="component" value="Unassembled WGS sequence"/>
</dbReference>
<evidence type="ECO:0000313" key="3">
    <source>
        <dbReference type="Proteomes" id="UP001457282"/>
    </source>
</evidence>
<dbReference type="EMBL" id="JBEDUW010000005">
    <property type="protein sequence ID" value="KAK9927872.1"/>
    <property type="molecule type" value="Genomic_DNA"/>
</dbReference>
<keyword evidence="3" id="KW-1185">Reference proteome</keyword>
<dbReference type="PROSITE" id="PS50144">
    <property type="entry name" value="MATH"/>
    <property type="match status" value="1"/>
</dbReference>
<evidence type="ECO:0000259" key="1">
    <source>
        <dbReference type="PROSITE" id="PS50144"/>
    </source>
</evidence>
<dbReference type="PANTHER" id="PTHR46162:SF2">
    <property type="entry name" value="ANKYRIN REPEAT-CONTAINING PROTEIN-RELATED"/>
    <property type="match status" value="1"/>
</dbReference>
<dbReference type="CDD" id="cd00121">
    <property type="entry name" value="MATH"/>
    <property type="match status" value="1"/>
</dbReference>